<reference evidence="2 3" key="1">
    <citation type="submission" date="2015-06" db="EMBL/GenBank/DDBJ databases">
        <title>Draft genome assembly of filamentous brackish cyanobacterium Limnoraphis robusta strain CS-951.</title>
        <authorList>
            <person name="Willis A."/>
            <person name="Parks M."/>
            <person name="Burford M.A."/>
        </authorList>
    </citation>
    <scope>NUCLEOTIDE SEQUENCE [LARGE SCALE GENOMIC DNA]</scope>
    <source>
        <strain evidence="2 3">CS-951</strain>
    </source>
</reference>
<dbReference type="Pfam" id="PF13990">
    <property type="entry name" value="YjcZ"/>
    <property type="match status" value="1"/>
</dbReference>
<comment type="caution">
    <text evidence="2">The sequence shown here is derived from an EMBL/GenBank/DDBJ whole genome shotgun (WGS) entry which is preliminary data.</text>
</comment>
<keyword evidence="1" id="KW-0175">Coiled coil</keyword>
<feature type="coiled-coil region" evidence="1">
    <location>
        <begin position="126"/>
        <end position="160"/>
    </location>
</feature>
<dbReference type="RefSeq" id="WP_046280512.1">
    <property type="nucleotide sequence ID" value="NZ_LATL02000241.1"/>
</dbReference>
<dbReference type="EMBL" id="LATL02000241">
    <property type="protein sequence ID" value="KKD36236.1"/>
    <property type="molecule type" value="Genomic_DNA"/>
</dbReference>
<sequence>MFSTHRQPQTELSDRLQQLQQRIPLVSDKALVDLVNGIDINKDLIRYRKSRGYFGQLFESLTGSDRQRQLLLDGNLIAGQEALYNWVLELTDSLSISQVALKVTQQSLLEAREAIRRQKQAILSLSEHLENSINAINQRLNELESRIYQLEIRIAASEDLDRILTAWMAEQTYTNLPWAIQIALLTREIFSSSVAIYEQVTGDTKRFRPLVVNKILAHSQPPSKQFFGLANLLNQTCKEIPADDRELTAALLEVRSLRFSRLQTTPLLFTLGTTLELAILPPDAQPKQIGKCAIALCRQQIDRISQTTDAREFVTAIVEEIANDCVNLIR</sequence>
<evidence type="ECO:0000313" key="2">
    <source>
        <dbReference type="EMBL" id="KKD36236.1"/>
    </source>
</evidence>
<proteinExistence type="predicted"/>
<dbReference type="AlphaFoldDB" id="A0A0F5YBE7"/>
<evidence type="ECO:0000313" key="3">
    <source>
        <dbReference type="Proteomes" id="UP000033607"/>
    </source>
</evidence>
<dbReference type="InterPro" id="IPR025599">
    <property type="entry name" value="YjcZ"/>
</dbReference>
<evidence type="ECO:0000256" key="1">
    <source>
        <dbReference type="SAM" id="Coils"/>
    </source>
</evidence>
<dbReference type="Proteomes" id="UP000033607">
    <property type="component" value="Unassembled WGS sequence"/>
</dbReference>
<organism evidence="2 3">
    <name type="scientific">Limnoraphis robusta CS-951</name>
    <dbReference type="NCBI Taxonomy" id="1637645"/>
    <lineage>
        <taxon>Bacteria</taxon>
        <taxon>Bacillati</taxon>
        <taxon>Cyanobacteriota</taxon>
        <taxon>Cyanophyceae</taxon>
        <taxon>Oscillatoriophycideae</taxon>
        <taxon>Oscillatoriales</taxon>
        <taxon>Sirenicapillariaceae</taxon>
        <taxon>Limnoraphis</taxon>
    </lineage>
</organism>
<protein>
    <submittedName>
        <fullName evidence="2">Uncharacterized protein</fullName>
    </submittedName>
</protein>
<name>A0A0F5YBE7_9CYAN</name>
<accession>A0A0F5YBE7</accession>
<gene>
    <name evidence="2" type="ORF">WN50_20840</name>
</gene>
<dbReference type="OrthoDB" id="443077at2"/>